<dbReference type="AlphaFoldDB" id="A0A1L0BBC1"/>
<gene>
    <name evidence="6" type="primary">MDM10</name>
    <name evidence="7" type="ORF">SAMEA4029010_CIC11G00000002454</name>
</gene>
<evidence type="ECO:0000313" key="8">
    <source>
        <dbReference type="Proteomes" id="UP000182334"/>
    </source>
</evidence>
<comment type="similarity">
    <text evidence="6">Belongs to the MDM10 family.</text>
</comment>
<dbReference type="GO" id="GO:0001401">
    <property type="term" value="C:SAM complex"/>
    <property type="evidence" value="ECO:0007669"/>
    <property type="project" value="TreeGrafter"/>
</dbReference>
<dbReference type="InterPro" id="IPR027539">
    <property type="entry name" value="Mdm10"/>
</dbReference>
<dbReference type="GO" id="GO:0051654">
    <property type="term" value="P:establishment of mitochondrion localization"/>
    <property type="evidence" value="ECO:0007669"/>
    <property type="project" value="TreeGrafter"/>
</dbReference>
<keyword evidence="5 6" id="KW-0472">Membrane</keyword>
<proteinExistence type="inferred from homology"/>
<keyword evidence="1 6" id="KW-1134">Transmembrane beta strand</keyword>
<comment type="domain">
    <text evidence="6">Lacks alpha-helical transmembrane segments, suggesting that it resides in the membrane via beta-sheet conformations similar to those predicted for other outer membrane proteins and porin.</text>
</comment>
<evidence type="ECO:0000256" key="1">
    <source>
        <dbReference type="ARBA" id="ARBA00022452"/>
    </source>
</evidence>
<keyword evidence="3 6" id="KW-1000">Mitochondrion outer membrane</keyword>
<dbReference type="HAMAP" id="MF_03102">
    <property type="entry name" value="Mdm10"/>
    <property type="match status" value="1"/>
</dbReference>
<keyword evidence="4 6" id="KW-0496">Mitochondrion</keyword>
<evidence type="ECO:0000256" key="3">
    <source>
        <dbReference type="ARBA" id="ARBA00022787"/>
    </source>
</evidence>
<dbReference type="GO" id="GO:0045040">
    <property type="term" value="P:protein insertion into mitochondrial outer membrane"/>
    <property type="evidence" value="ECO:0007669"/>
    <property type="project" value="UniProtKB-UniRule"/>
</dbReference>
<dbReference type="Pfam" id="PF12519">
    <property type="entry name" value="MDM10"/>
    <property type="match status" value="1"/>
</dbReference>
<evidence type="ECO:0000256" key="2">
    <source>
        <dbReference type="ARBA" id="ARBA00022692"/>
    </source>
</evidence>
<accession>A0A1L0BBC1</accession>
<evidence type="ECO:0000313" key="7">
    <source>
        <dbReference type="EMBL" id="SGZ48034.1"/>
    </source>
</evidence>
<protein>
    <recommendedName>
        <fullName evidence="6">Mitochondrial distribution and morphology protein 10</fullName>
    </recommendedName>
    <alternativeName>
        <fullName evidence="6">Mitochondrial inheritance component MDM10</fullName>
    </alternativeName>
</protein>
<evidence type="ECO:0000256" key="6">
    <source>
        <dbReference type="HAMAP-Rule" id="MF_03102"/>
    </source>
</evidence>
<reference evidence="7 8" key="1">
    <citation type="submission" date="2016-10" db="EMBL/GenBank/DDBJ databases">
        <authorList>
            <person name="de Groot N.N."/>
        </authorList>
    </citation>
    <scope>NUCLEOTIDE SEQUENCE [LARGE SCALE GENOMIC DNA]</scope>
    <source>
        <strain evidence="7 8">CBS 141442</strain>
    </source>
</reference>
<dbReference type="PANTHER" id="PTHR28035">
    <property type="entry name" value="MITOCHONDRIAL DISTRIBUTION AND MORPHOLOGY PROTEIN 10"/>
    <property type="match status" value="1"/>
</dbReference>
<dbReference type="GO" id="GO:0070096">
    <property type="term" value="P:mitochondrial outer membrane translocase complex assembly"/>
    <property type="evidence" value="ECO:0007669"/>
    <property type="project" value="UniProtKB-UniRule"/>
</dbReference>
<dbReference type="GO" id="GO:0032865">
    <property type="term" value="C:ERMES complex"/>
    <property type="evidence" value="ECO:0007669"/>
    <property type="project" value="UniProtKB-UniRule"/>
</dbReference>
<name>A0A1L0BBC1_9ASCO</name>
<comment type="subunit">
    <text evidence="6">Component of the ER-mitochondria encounter structure (ERMES) or MDM complex, composed of MMM1, MDM10, MDM12 and MDM34. Associates with the mitochondrial outer membrane sorting assembly machinery SAM(core) complex.</text>
</comment>
<dbReference type="EMBL" id="LT635756">
    <property type="protein sequence ID" value="SGZ48034.1"/>
    <property type="molecule type" value="Genomic_DNA"/>
</dbReference>
<keyword evidence="2 6" id="KW-0812">Transmembrane</keyword>
<evidence type="ECO:0000256" key="4">
    <source>
        <dbReference type="ARBA" id="ARBA00023128"/>
    </source>
</evidence>
<dbReference type="OrthoDB" id="2103793at2759"/>
<keyword evidence="8" id="KW-1185">Reference proteome</keyword>
<dbReference type="PANTHER" id="PTHR28035:SF1">
    <property type="entry name" value="MITOCHONDRIAL DISTRIBUTION AND MORPHOLOGY PROTEIN 10"/>
    <property type="match status" value="1"/>
</dbReference>
<dbReference type="GO" id="GO:1990456">
    <property type="term" value="P:mitochondrion-endoplasmic reticulum membrane tethering"/>
    <property type="evidence" value="ECO:0007669"/>
    <property type="project" value="UniProtKB-UniRule"/>
</dbReference>
<comment type="subcellular location">
    <subcellularLocation>
        <location evidence="6">Mitochondrion outer membrane</location>
        <topology evidence="6">Multi-pass membrane protein</topology>
    </subcellularLocation>
    <text evidence="6">The ERMES/MDM complex localizes to a few discrete foci (around 10 per single cell), that represent mitochondria-endoplasmic reticulum junctions. These foci are often found next to mtDNA nucleoids.</text>
</comment>
<dbReference type="GO" id="GO:0015914">
    <property type="term" value="P:phospholipid transport"/>
    <property type="evidence" value="ECO:0007669"/>
    <property type="project" value="TreeGrafter"/>
</dbReference>
<organism evidence="7 8">
    <name type="scientific">Sungouiella intermedia</name>
    <dbReference type="NCBI Taxonomy" id="45354"/>
    <lineage>
        <taxon>Eukaryota</taxon>
        <taxon>Fungi</taxon>
        <taxon>Dikarya</taxon>
        <taxon>Ascomycota</taxon>
        <taxon>Saccharomycotina</taxon>
        <taxon>Pichiomycetes</taxon>
        <taxon>Metschnikowiaceae</taxon>
        <taxon>Sungouiella</taxon>
    </lineage>
</organism>
<comment type="function">
    <text evidence="6">Component of the ERMES/MDM complex, which serves as a molecular tether to connect the endoplasmic reticulum and mitochondria. Components of this complex are involved in the control of mitochondrial shape and protein biogenesis and may function in phospholipid exchange. MDM10 is involved in the late assembly steps of the general translocase of the mitochondrial outer membrane (TOM complex). Functions in the TOM40-specific route of the assembly of outer membrane beta-barrel proteins, including the association of TOM40 with the receptor TOM22 and small TOM proteins. Can associate with the SAM(core) complex as well as the MDM12-MMM1 complex, both involved in late steps of the major beta-barrel assembly pathway, that is responsible for biogenesis of all outer membrane beta-barrel proteins. May act as a switch that shuttles between both complexes and channels precursor proteins into the TOM40-specific pathway. Plays a role in mitochondrial morphology and in the inheritance of mitochondria.</text>
</comment>
<dbReference type="STRING" id="45354.A0A1L0BBC1"/>
<dbReference type="Proteomes" id="UP000182334">
    <property type="component" value="Chromosome I"/>
</dbReference>
<sequence>MYTHMEYLQKCFCKATSWNEDNIYANVTATSRALLDFPIPSGGKLDVTSQATEHLASSMTLLNHNSIHGSLAYLYSSAPLKNTTGTKDISLQDAIAGFRVIEPHMLASPSKTNSKDSATRPSLLYGRLYFPGSSLEAMIIRKLTDLTQLLIKCINNPQLHKNGTMIVYLQENVPRYSREFIYSTTEALFGFRCLYNFGNPAKASTPLIPKFDNSVVSVGAEFWYAAMSMSPGLSAAFRYSTRSTSTGKPLTMTLSCNPILGHISSTYNVKTSVSSTVCSKYDFNWFSYASNLSIGFELFNFSKPSHLFHHDKHSHKDKHRHGIVGRMLTRHGMEHENMENETLDNIIHGHGSLRNRQASDTNIYRDPIMPHNSSIHYDTLAPPPAADPALLSTHTINNELAYTLPSVPRKRMLNPIQNVDEFNHMHPSQPLDDAQTHTAMKEFETLVNESNFSSVIKGSTSLSDRMVKLLWVGRYKDYLVSTGVSVGLNETTATPEVKKFGVTFSYAF</sequence>
<evidence type="ECO:0000256" key="5">
    <source>
        <dbReference type="ARBA" id="ARBA00023136"/>
    </source>
</evidence>